<dbReference type="InterPro" id="IPR003500">
    <property type="entry name" value="RpiB_LacA_LacB"/>
</dbReference>
<dbReference type="Gene3D" id="3.40.1400.10">
    <property type="entry name" value="Sugar-phosphate isomerase, RpiB/LacA/LacB"/>
    <property type="match status" value="1"/>
</dbReference>
<comment type="caution">
    <text evidence="3">The sequence shown here is derived from an EMBL/GenBank/DDBJ whole genome shotgun (WGS) entry which is preliminary data.</text>
</comment>
<dbReference type="GO" id="GO:0004751">
    <property type="term" value="F:ribose-5-phosphate isomerase activity"/>
    <property type="evidence" value="ECO:0007669"/>
    <property type="project" value="UniProtKB-EC"/>
</dbReference>
<dbReference type="NCBIfam" id="TIGR01120">
    <property type="entry name" value="rpiB"/>
    <property type="match status" value="1"/>
</dbReference>
<dbReference type="InterPro" id="IPR004785">
    <property type="entry name" value="RpiB"/>
</dbReference>
<comment type="similarity">
    <text evidence="1">Belongs to the LacAB/RpiB family.</text>
</comment>
<dbReference type="PANTHER" id="PTHR30345:SF0">
    <property type="entry name" value="DNA DAMAGE-REPAIR_TOLERATION PROTEIN DRT102"/>
    <property type="match status" value="1"/>
</dbReference>
<dbReference type="EC" id="5.3.1.6" evidence="3"/>
<evidence type="ECO:0000256" key="2">
    <source>
        <dbReference type="ARBA" id="ARBA00023235"/>
    </source>
</evidence>
<reference evidence="3 4" key="1">
    <citation type="submission" date="2024-09" db="EMBL/GenBank/DDBJ databases">
        <authorList>
            <person name="Sun Q."/>
            <person name="Mori K."/>
        </authorList>
    </citation>
    <scope>NUCLEOTIDE SEQUENCE [LARGE SCALE GENOMIC DNA]</scope>
    <source>
        <strain evidence="3 4">NCAIM B.02415</strain>
    </source>
</reference>
<accession>A0ABV6L1T7</accession>
<dbReference type="PANTHER" id="PTHR30345">
    <property type="entry name" value="RIBOSE-5-PHOSPHATE ISOMERASE B"/>
    <property type="match status" value="1"/>
</dbReference>
<proteinExistence type="inferred from homology"/>
<dbReference type="InterPro" id="IPR036569">
    <property type="entry name" value="RpiB_LacA_LacB_sf"/>
</dbReference>
<protein>
    <submittedName>
        <fullName evidence="3">Ribose 5-phosphate isomerase B</fullName>
        <ecNumber evidence="3">5.3.1.6</ecNumber>
    </submittedName>
</protein>
<name>A0ABV6L1T7_9SPHI</name>
<evidence type="ECO:0000313" key="4">
    <source>
        <dbReference type="Proteomes" id="UP001589828"/>
    </source>
</evidence>
<keyword evidence="2 3" id="KW-0413">Isomerase</keyword>
<evidence type="ECO:0000256" key="1">
    <source>
        <dbReference type="ARBA" id="ARBA00008754"/>
    </source>
</evidence>
<dbReference type="RefSeq" id="WP_377021197.1">
    <property type="nucleotide sequence ID" value="NZ_JBHLTS010000007.1"/>
</dbReference>
<dbReference type="SUPFAM" id="SSF89623">
    <property type="entry name" value="Ribose/Galactose isomerase RpiB/AlsB"/>
    <property type="match status" value="1"/>
</dbReference>
<gene>
    <name evidence="3" type="primary">rpiB</name>
    <name evidence="3" type="ORF">ACFFGT_03915</name>
</gene>
<evidence type="ECO:0000313" key="3">
    <source>
        <dbReference type="EMBL" id="MFC0513327.1"/>
    </source>
</evidence>
<dbReference type="NCBIfam" id="NF004051">
    <property type="entry name" value="PRK05571.1"/>
    <property type="match status" value="1"/>
</dbReference>
<dbReference type="NCBIfam" id="TIGR00689">
    <property type="entry name" value="rpiB_lacA_lacB"/>
    <property type="match status" value="1"/>
</dbReference>
<dbReference type="EMBL" id="JBHLTS010000007">
    <property type="protein sequence ID" value="MFC0513327.1"/>
    <property type="molecule type" value="Genomic_DNA"/>
</dbReference>
<organism evidence="3 4">
    <name type="scientific">Mucilaginibacter angelicae</name>
    <dbReference type="NCBI Taxonomy" id="869718"/>
    <lineage>
        <taxon>Bacteria</taxon>
        <taxon>Pseudomonadati</taxon>
        <taxon>Bacteroidota</taxon>
        <taxon>Sphingobacteriia</taxon>
        <taxon>Sphingobacteriales</taxon>
        <taxon>Sphingobacteriaceae</taxon>
        <taxon>Mucilaginibacter</taxon>
    </lineage>
</organism>
<dbReference type="Proteomes" id="UP001589828">
    <property type="component" value="Unassembled WGS sequence"/>
</dbReference>
<keyword evidence="4" id="KW-1185">Reference proteome</keyword>
<sequence length="145" mass="15458">MKQGLKIAIGSDHAGYEYKQILTEALSSAEVKDFGTYSSESVDYPDFAHPVANAVESGECDLGILICGAANGVAITANKHQGIRAAICWKEEIAVLARSHNNANIVCVPARFVTPEEAKAIVTTFLNTEFEGGRHAHRVGKIACA</sequence>
<dbReference type="PIRSF" id="PIRSF005384">
    <property type="entry name" value="RpiB_LacA_B"/>
    <property type="match status" value="1"/>
</dbReference>
<dbReference type="Pfam" id="PF02502">
    <property type="entry name" value="LacAB_rpiB"/>
    <property type="match status" value="1"/>
</dbReference>